<dbReference type="EMBL" id="CAMXCT020001446">
    <property type="protein sequence ID" value="CAL1143585.1"/>
    <property type="molecule type" value="Genomic_DNA"/>
</dbReference>
<dbReference type="Proteomes" id="UP001152797">
    <property type="component" value="Unassembled WGS sequence"/>
</dbReference>
<sequence length="1837" mass="196569">MPPEIKSNIAVVAVFFAGRWIAAAMTARSVQSVLSTGSEFNLPTNVNCGSNISGSTVGLIGGVQSHRFCPNETGRVEASTCGSSFFPGVSSNTTTLPCSQTCNSGECIAFIFRPGECYEILVESFGQEGDYLLSMTCIIATDVPVQCGDTTSGSTVGLQNLRGFQSGDQLHLFCPTETGTALVGTCESDFDTELYINGPDVDISCDDDCNGYPPCGNDDLKENALFDFKAGACYDIIVGGYGDQEGNYALSILCANRNSSKIDIACGSNISGSIRGVQSHRFCPNETGRVQASTCGSNFDAMVYTIDPTAQRLDNECGDGCNAACIEFGFRPGECYNIEVGKFGSETEGDYVLSINCNVQSSISISIQCGDKVSGSTVGLPDVTGDGGAGDQVHKFCPREDGTALVDTCESDYDTKLYVNGPGVDLNCDDSSCGMACGFGRQESAMFDFKAGECYDVIVGGYANSEGNYVLSISCPQRNASTGTTATTTTTTTRELISIECGSSISGSTAGFRQPFSFCPNATGRVYATTCGSRSFTEVSSTAAELNTDCGADCNAGCIEFNFRSGRCYEILVGELGASAQDYVLSMNCTFPNATALPVECGSKVTGVTVGLPSLRDDPAGDKVHHFCPNRTGIAQVSTCESRFDTKLYVNGTDVDRECDDDCGLGTCRRGLGFGNNEFLTFDFKAGECYDVIVGGFANSEGEYVLSIDCVDQKVLECGRNSTGSTVGLPSLSPQTVAGVQPFIFCPGTSGRASVSTCGSNFSAGVGSGPVVFTNATQQSFDCSAECNAACVRFNFRSGECYRVSLGGDETSEGDYALSLSCIIQNTTAIPISCGSTVTGSIVGLPSLKGDASGRRHIFCPNSTVTAQLSTCGSNFRTSLYINGSDIEYACVGGACYSFASCSAAETTLNFRSGECYDIIVGGISEWDEGEYSLSVTCTSITASNITCPTYLWDGELLNGIRDFAHPLIVWGSSDEAEQSFTGPESPLVNHSQVILANAFRIGVEVRDRLVDGLIGQSIHLLVFEDIQNIRDITGWSLEQAFCPQSAALQMQGGGFSAGPNSLPSRYRSCVQREELPANTDGLYGSASVAAWTAPYEKGRITYYASSFSESSLTDEWRQLIASSIGLVCAGEVVVRTGNSSTTTTTPVPVVCGSVVSGTIVQGGSLNDGFKKHTFCTPEETNGLGLGEVLFSTCGSSIDTSLTVTGPSGERWQCTNCGRCGQKAELKVSSLGSSRCYDVTVYSSGTDTGNYSLWVSCCQEELCSGNGLPRHTAWGPPMANATGFDLCRCSCRWPFTGTACDQCNEYSLSVPIAGACANCFSESSIDFYRVALENSIVTWSPSLLHPECDTIRIRFEEYSSTIAIRTEYQNGSLAVFMGSCPFQNLYRLSGWIVAGARQMGRVICVPKFTCDFEIFAGASLDFSPDNRSVNGTNLVSMQILTLHDERVALAALAMLELLASFNSSRSATLHDRFRNSLRFSLSSVSEAQQFLNNVLQSEPSQDFCVNPADISLPAVDPETELVVLLGRLCGSRQEIQSLMRPVLQRGRSILLLGEAGELPEFMTKINIRVSEVADQTCTYFTAWLQYRSNAQCVETTDEVTFSPLRTTAYRRSVLEFPGLCSIASCCVGVSCSGFLLAGPTASCYTPLLESGDYNVSVIFKNGTRAFAKHRLQVQFPLQTSSEPQRYVSSPNRLSGVFSVWTREVRFSAPFLYLSDLFDRTCCDLVAIGFDLTVMGRLKSKVCGERGFSTTVTLPEIEDENAFPQPVRFFAWRCFADVSQALVDGSSCSVPQPGQLPVAMNALSAAGLLQDARDQLQTWNLQRRIDQYVDSLHIKRWA</sequence>
<gene>
    <name evidence="1" type="ORF">C1SCF055_LOCUS17217</name>
</gene>
<dbReference type="EMBL" id="CAMXCT010001446">
    <property type="protein sequence ID" value="CAI3990210.1"/>
    <property type="molecule type" value="Genomic_DNA"/>
</dbReference>
<evidence type="ECO:0000313" key="1">
    <source>
        <dbReference type="EMBL" id="CAI3990210.1"/>
    </source>
</evidence>
<evidence type="ECO:0000313" key="2">
    <source>
        <dbReference type="EMBL" id="CAL1143585.1"/>
    </source>
</evidence>
<protein>
    <submittedName>
        <fullName evidence="3">T9SS C-terminal target domain-containing protein</fullName>
    </submittedName>
</protein>
<organism evidence="1">
    <name type="scientific">Cladocopium goreaui</name>
    <dbReference type="NCBI Taxonomy" id="2562237"/>
    <lineage>
        <taxon>Eukaryota</taxon>
        <taxon>Sar</taxon>
        <taxon>Alveolata</taxon>
        <taxon>Dinophyceae</taxon>
        <taxon>Suessiales</taxon>
        <taxon>Symbiodiniaceae</taxon>
        <taxon>Cladocopium</taxon>
    </lineage>
</organism>
<dbReference type="OrthoDB" id="10668637at2759"/>
<keyword evidence="4" id="KW-1185">Reference proteome</keyword>
<evidence type="ECO:0000313" key="3">
    <source>
        <dbReference type="EMBL" id="CAL4777522.1"/>
    </source>
</evidence>
<accession>A0A9P1CEM9</accession>
<comment type="caution">
    <text evidence="1">The sequence shown here is derived from an EMBL/GenBank/DDBJ whole genome shotgun (WGS) entry which is preliminary data.</text>
</comment>
<dbReference type="EMBL" id="CAMXCT030001446">
    <property type="protein sequence ID" value="CAL4777522.1"/>
    <property type="molecule type" value="Genomic_DNA"/>
</dbReference>
<evidence type="ECO:0000313" key="4">
    <source>
        <dbReference type="Proteomes" id="UP001152797"/>
    </source>
</evidence>
<reference evidence="1" key="1">
    <citation type="submission" date="2022-10" db="EMBL/GenBank/DDBJ databases">
        <authorList>
            <person name="Chen Y."/>
            <person name="Dougan E. K."/>
            <person name="Chan C."/>
            <person name="Rhodes N."/>
            <person name="Thang M."/>
        </authorList>
    </citation>
    <scope>NUCLEOTIDE SEQUENCE</scope>
</reference>
<name>A0A9P1CEM9_9DINO</name>
<proteinExistence type="predicted"/>
<reference evidence="2" key="2">
    <citation type="submission" date="2024-04" db="EMBL/GenBank/DDBJ databases">
        <authorList>
            <person name="Chen Y."/>
            <person name="Shah S."/>
            <person name="Dougan E. K."/>
            <person name="Thang M."/>
            <person name="Chan C."/>
        </authorList>
    </citation>
    <scope>NUCLEOTIDE SEQUENCE [LARGE SCALE GENOMIC DNA]</scope>
</reference>